<comment type="caution">
    <text evidence="2">The sequence shown here is derived from an EMBL/GenBank/DDBJ whole genome shotgun (WGS) entry which is preliminary data.</text>
</comment>
<evidence type="ECO:0000313" key="3">
    <source>
        <dbReference type="Proteomes" id="UP000187203"/>
    </source>
</evidence>
<feature type="compositionally biased region" description="Low complexity" evidence="1">
    <location>
        <begin position="1"/>
        <end position="31"/>
    </location>
</feature>
<protein>
    <submittedName>
        <fullName evidence="2">Uncharacterized protein</fullName>
    </submittedName>
</protein>
<reference evidence="3" key="1">
    <citation type="submission" date="2013-09" db="EMBL/GenBank/DDBJ databases">
        <title>Corchorus olitorius genome sequencing.</title>
        <authorList>
            <person name="Alam M."/>
            <person name="Haque M.S."/>
            <person name="Islam M.S."/>
            <person name="Emdad E.M."/>
            <person name="Islam M.M."/>
            <person name="Ahmed B."/>
            <person name="Halim A."/>
            <person name="Hossen Q.M.M."/>
            <person name="Hossain M.Z."/>
            <person name="Ahmed R."/>
            <person name="Khan M.M."/>
            <person name="Islam R."/>
            <person name="Rashid M.M."/>
            <person name="Khan S.A."/>
            <person name="Rahman M.S."/>
            <person name="Alam M."/>
            <person name="Yahiya A.S."/>
            <person name="Khan M.S."/>
            <person name="Azam M.S."/>
            <person name="Haque T."/>
            <person name="Lashkar M.Z.H."/>
            <person name="Akhand A.I."/>
            <person name="Morshed G."/>
            <person name="Roy S."/>
            <person name="Uddin K.S."/>
            <person name="Rabeya T."/>
            <person name="Hossain A.S."/>
            <person name="Chowdhury A."/>
            <person name="Snigdha A.R."/>
            <person name="Mortoza M.S."/>
            <person name="Matin S.A."/>
            <person name="Hoque S.M.E."/>
            <person name="Islam M.K."/>
            <person name="Roy D.K."/>
            <person name="Haider R."/>
            <person name="Moosa M.M."/>
            <person name="Elias S.M."/>
            <person name="Hasan A.M."/>
            <person name="Jahan S."/>
            <person name="Shafiuddin M."/>
            <person name="Mahmood N."/>
            <person name="Shommy N.S."/>
        </authorList>
    </citation>
    <scope>NUCLEOTIDE SEQUENCE [LARGE SCALE GENOMIC DNA]</scope>
    <source>
        <strain evidence="3">cv. O-4</strain>
    </source>
</reference>
<evidence type="ECO:0000256" key="1">
    <source>
        <dbReference type="SAM" id="MobiDB-lite"/>
    </source>
</evidence>
<sequence length="68" mass="7211">MDSSSATPSSDSTPTSNATPIDSSSQGSSQGRNRRGKSDPAWGHCNRILIGSRRGKLSYLYCQTVFSG</sequence>
<gene>
    <name evidence="2" type="ORF">COLO4_08865</name>
</gene>
<keyword evidence="3" id="KW-1185">Reference proteome</keyword>
<feature type="region of interest" description="Disordered" evidence="1">
    <location>
        <begin position="1"/>
        <end position="44"/>
    </location>
</feature>
<evidence type="ECO:0000313" key="2">
    <source>
        <dbReference type="EMBL" id="OMP05407.1"/>
    </source>
</evidence>
<proteinExistence type="predicted"/>
<dbReference type="Proteomes" id="UP000187203">
    <property type="component" value="Unassembled WGS sequence"/>
</dbReference>
<dbReference type="EMBL" id="AWUE01014007">
    <property type="protein sequence ID" value="OMP05407.1"/>
    <property type="molecule type" value="Genomic_DNA"/>
</dbReference>
<feature type="non-terminal residue" evidence="2">
    <location>
        <position position="68"/>
    </location>
</feature>
<name>A0A1R3KE88_9ROSI</name>
<dbReference type="AlphaFoldDB" id="A0A1R3KE88"/>
<organism evidence="2 3">
    <name type="scientific">Corchorus olitorius</name>
    <dbReference type="NCBI Taxonomy" id="93759"/>
    <lineage>
        <taxon>Eukaryota</taxon>
        <taxon>Viridiplantae</taxon>
        <taxon>Streptophyta</taxon>
        <taxon>Embryophyta</taxon>
        <taxon>Tracheophyta</taxon>
        <taxon>Spermatophyta</taxon>
        <taxon>Magnoliopsida</taxon>
        <taxon>eudicotyledons</taxon>
        <taxon>Gunneridae</taxon>
        <taxon>Pentapetalae</taxon>
        <taxon>rosids</taxon>
        <taxon>malvids</taxon>
        <taxon>Malvales</taxon>
        <taxon>Malvaceae</taxon>
        <taxon>Grewioideae</taxon>
        <taxon>Apeibeae</taxon>
        <taxon>Corchorus</taxon>
    </lineage>
</organism>
<accession>A0A1R3KE88</accession>